<name>A0ABU0PU41_STRAH</name>
<dbReference type="Gene3D" id="3.50.30.10">
    <property type="entry name" value="Phosphohistidine domain"/>
    <property type="match status" value="1"/>
</dbReference>
<dbReference type="Proteomes" id="UP001243364">
    <property type="component" value="Unassembled WGS sequence"/>
</dbReference>
<evidence type="ECO:0000313" key="4">
    <source>
        <dbReference type="Proteomes" id="UP001243364"/>
    </source>
</evidence>
<sequence>MLSPPLYQLQNLLSSPRFTMVQQLRTTWLLEKGPKLTDPEQVGNKFARQVVLAREKFPVPPLVCVPATVFDSVVSPVLASYPADAEVAGDLAAHARELRRRVLGLEVPDELRHELADRLDSLAGSDGLLAVRACVVPRPGQGHSGEDSAQDPFAGLSDSFLYVRREEIADRIVACWASAFNSEAVIYRDVRGLDPFAARVAVGIQPMVMGTRSFVAFTRDPRDGSNRCVIAAAHGIGEGVVQEKADVDHFFVDSVSGEIEAQVVIKTRAVGFDPGRPAEGPVAVPIEEGLEALPVLTDTELQEITALAADIEKRFGAPQDVEGTITADGAIHLVQARPIAVAPECPTGSPRTEGGAPAILWDNNNVTESFPGVSSALTFSVARELYEVGFTDLYRRMGVPPATLRHNRPLLQRMIGYLDGRIYYQLGSWYRLHGQIRCFRPLWSTWEQALGVAERSAVRDAGTPARRLRRRLAELADVTEILLRLAAHPRRVRRFLRWWDDYHPRFADVSAMGAYEAVQAYRELWTQVSRRWGVTLVNGVFLFTATWAANSLLHRWLPQADRSLLNGMLAGGRENRSAAALHSAVALASAAAEDPTLRAAVMSKTNPQRLWAQLTAGSHGEDFASALREYVRVYGDRGLHDLKLETLTPRDEPWTVLNTVRAFLQSELTVQGSRAVGQEVRERAERELRARCRNPLKRTVLTGLFGAMRVLLRVREDTRFCRSQLFGDCRALLLRLGEELAATGRLDRPRDVLNLTFDEVLGAYEGTLAGADLRGLAAVRAAELARWTDREVLPTRLETDPDLPLAVALRAVVGSEDGAGGGIEPQPGTAGSGAAAPGVLTGLASSSGTVRGRAKVVLDPSTGADECRDRILIARETDPGWLFLMMSAKALVVERGTLLSHTAITGRLLGIPTVVAVPEATDLIADGSLVEVDGSAGTVRILDEAS</sequence>
<dbReference type="InterPro" id="IPR013815">
    <property type="entry name" value="ATP_grasp_subdomain_1"/>
</dbReference>
<dbReference type="Gene3D" id="3.30.470.20">
    <property type="entry name" value="ATP-grasp fold, B domain"/>
    <property type="match status" value="1"/>
</dbReference>
<accession>A0ABU0PU41</accession>
<dbReference type="InterPro" id="IPR008279">
    <property type="entry name" value="PEP-util_enz_mobile_dom"/>
</dbReference>
<comment type="caution">
    <text evidence="3">The sequence shown here is derived from an EMBL/GenBank/DDBJ whole genome shotgun (WGS) entry which is preliminary data.</text>
</comment>
<evidence type="ECO:0000259" key="2">
    <source>
        <dbReference type="Pfam" id="PF01326"/>
    </source>
</evidence>
<dbReference type="RefSeq" id="WP_307039031.1">
    <property type="nucleotide sequence ID" value="NZ_JAUSYA010000001.1"/>
</dbReference>
<proteinExistence type="predicted"/>
<dbReference type="PANTHER" id="PTHR43615:SF1">
    <property type="entry name" value="PPDK_N DOMAIN-CONTAINING PROTEIN"/>
    <property type="match status" value="1"/>
</dbReference>
<dbReference type="Gene3D" id="3.30.1490.20">
    <property type="entry name" value="ATP-grasp fold, A domain"/>
    <property type="match status" value="1"/>
</dbReference>
<keyword evidence="4" id="KW-1185">Reference proteome</keyword>
<dbReference type="GO" id="GO:0016740">
    <property type="term" value="F:transferase activity"/>
    <property type="evidence" value="ECO:0007669"/>
    <property type="project" value="UniProtKB-KW"/>
</dbReference>
<dbReference type="Pfam" id="PF00391">
    <property type="entry name" value="PEP-utilizers"/>
    <property type="match status" value="1"/>
</dbReference>
<dbReference type="InterPro" id="IPR051549">
    <property type="entry name" value="PEP_Utilizing_Enz"/>
</dbReference>
<dbReference type="SUPFAM" id="SSF56059">
    <property type="entry name" value="Glutathione synthetase ATP-binding domain-like"/>
    <property type="match status" value="1"/>
</dbReference>
<organism evidence="3 4">
    <name type="scientific">Streptomyces achromogenes</name>
    <dbReference type="NCBI Taxonomy" id="67255"/>
    <lineage>
        <taxon>Bacteria</taxon>
        <taxon>Bacillati</taxon>
        <taxon>Actinomycetota</taxon>
        <taxon>Actinomycetes</taxon>
        <taxon>Kitasatosporales</taxon>
        <taxon>Streptomycetaceae</taxon>
        <taxon>Streptomyces</taxon>
    </lineage>
</organism>
<dbReference type="InterPro" id="IPR002192">
    <property type="entry name" value="PPDK_AMP/ATP-bd"/>
</dbReference>
<feature type="domain" description="Pyruvate phosphate dikinase AMP/ATP-binding" evidence="2">
    <location>
        <begin position="41"/>
        <end position="344"/>
    </location>
</feature>
<keyword evidence="3" id="KW-0808">Transferase</keyword>
<gene>
    <name evidence="3" type="ORF">QFZ56_000126</name>
</gene>
<evidence type="ECO:0000313" key="3">
    <source>
        <dbReference type="EMBL" id="MDQ0681163.1"/>
    </source>
</evidence>
<dbReference type="SUPFAM" id="SSF52009">
    <property type="entry name" value="Phosphohistidine domain"/>
    <property type="match status" value="1"/>
</dbReference>
<feature type="domain" description="PEP-utilising enzyme mobile" evidence="1">
    <location>
        <begin position="869"/>
        <end position="937"/>
    </location>
</feature>
<dbReference type="EC" id="2.7.9.6" evidence="3"/>
<dbReference type="PANTHER" id="PTHR43615">
    <property type="entry name" value="PHOSPHOENOLPYRUVATE SYNTHASE-RELATED"/>
    <property type="match status" value="1"/>
</dbReference>
<evidence type="ECO:0000259" key="1">
    <source>
        <dbReference type="Pfam" id="PF00391"/>
    </source>
</evidence>
<reference evidence="3 4" key="1">
    <citation type="submission" date="2023-07" db="EMBL/GenBank/DDBJ databases">
        <title>Comparative genomics of wheat-associated soil bacteria to identify genetic determinants of phenazine resistance.</title>
        <authorList>
            <person name="Mouncey N."/>
        </authorList>
    </citation>
    <scope>NUCLEOTIDE SEQUENCE [LARGE SCALE GENOMIC DNA]</scope>
    <source>
        <strain evidence="3 4">W4I19-2</strain>
    </source>
</reference>
<protein>
    <submittedName>
        <fullName evidence="3">Phosphohistidine swiveling domain-containing protein</fullName>
        <ecNumber evidence="3">2.7.9.6</ecNumber>
    </submittedName>
</protein>
<dbReference type="InterPro" id="IPR036637">
    <property type="entry name" value="Phosphohistidine_dom_sf"/>
</dbReference>
<dbReference type="Pfam" id="PF01326">
    <property type="entry name" value="PPDK_N"/>
    <property type="match status" value="1"/>
</dbReference>
<dbReference type="EMBL" id="JAUSYA010000001">
    <property type="protein sequence ID" value="MDQ0681163.1"/>
    <property type="molecule type" value="Genomic_DNA"/>
</dbReference>